<sequence length="222" mass="25148">MGFEAGSMNAEGEAVWIYGKWVQAPAQDRSERTFFRFLDAAEQLLAGRHWHEVSVQEIVRRAKASVGSFYNRFSDKTALLHCLDDRLGLECEVTIHHLMTELEACPALIVEMPGIVISLLIRLCTERRGVIRALDLAQKMSAADSFSGLGPRFDTALETLSAFMREHDEQFAAYSSSAIALAFREVFWLARENLLYENPDMNERALHKSLLHHFEASLKDKS</sequence>
<reference evidence="5" key="1">
    <citation type="journal article" date="2019" name="Int. J. Syst. Evol. Microbiol.">
        <title>The Global Catalogue of Microorganisms (GCM) 10K type strain sequencing project: providing services to taxonomists for standard genome sequencing and annotation.</title>
        <authorList>
            <consortium name="The Broad Institute Genomics Platform"/>
            <consortium name="The Broad Institute Genome Sequencing Center for Infectious Disease"/>
            <person name="Wu L."/>
            <person name="Ma J."/>
        </authorList>
    </citation>
    <scope>NUCLEOTIDE SEQUENCE [LARGE SCALE GENOMIC DNA]</scope>
    <source>
        <strain evidence="5">KCTC 62164</strain>
    </source>
</reference>
<keyword evidence="5" id="KW-1185">Reference proteome</keyword>
<comment type="caution">
    <text evidence="4">The sequence shown here is derived from an EMBL/GenBank/DDBJ whole genome shotgun (WGS) entry which is preliminary data.</text>
</comment>
<evidence type="ECO:0000256" key="2">
    <source>
        <dbReference type="PROSITE-ProRule" id="PRU00335"/>
    </source>
</evidence>
<evidence type="ECO:0000313" key="5">
    <source>
        <dbReference type="Proteomes" id="UP001595444"/>
    </source>
</evidence>
<dbReference type="Pfam" id="PF00440">
    <property type="entry name" value="TetR_N"/>
    <property type="match status" value="1"/>
</dbReference>
<dbReference type="InterPro" id="IPR001647">
    <property type="entry name" value="HTH_TetR"/>
</dbReference>
<feature type="domain" description="HTH tetR-type" evidence="3">
    <location>
        <begin position="31"/>
        <end position="91"/>
    </location>
</feature>
<dbReference type="Proteomes" id="UP001595444">
    <property type="component" value="Unassembled WGS sequence"/>
</dbReference>
<dbReference type="RefSeq" id="WP_194215088.1">
    <property type="nucleotide sequence ID" value="NZ_CP061205.1"/>
</dbReference>
<proteinExistence type="predicted"/>
<evidence type="ECO:0000259" key="3">
    <source>
        <dbReference type="PROSITE" id="PS50977"/>
    </source>
</evidence>
<dbReference type="PROSITE" id="PS50977">
    <property type="entry name" value="HTH_TETR_2"/>
    <property type="match status" value="1"/>
</dbReference>
<evidence type="ECO:0000256" key="1">
    <source>
        <dbReference type="ARBA" id="ARBA00023125"/>
    </source>
</evidence>
<protein>
    <submittedName>
        <fullName evidence="4">Helix-turn-helix domain-containing protein</fullName>
    </submittedName>
</protein>
<dbReference type="SUPFAM" id="SSF46689">
    <property type="entry name" value="Homeodomain-like"/>
    <property type="match status" value="1"/>
</dbReference>
<dbReference type="EMBL" id="JBHRSL010000004">
    <property type="protein sequence ID" value="MFC3051612.1"/>
    <property type="molecule type" value="Genomic_DNA"/>
</dbReference>
<feature type="DNA-binding region" description="H-T-H motif" evidence="2">
    <location>
        <begin position="54"/>
        <end position="73"/>
    </location>
</feature>
<accession>A0ABV7D4N6</accession>
<dbReference type="Gene3D" id="1.10.357.10">
    <property type="entry name" value="Tetracycline Repressor, domain 2"/>
    <property type="match status" value="1"/>
</dbReference>
<evidence type="ECO:0000313" key="4">
    <source>
        <dbReference type="EMBL" id="MFC3051612.1"/>
    </source>
</evidence>
<keyword evidence="1 2" id="KW-0238">DNA-binding</keyword>
<gene>
    <name evidence="4" type="ORF">ACFOKA_06840</name>
</gene>
<dbReference type="InterPro" id="IPR009057">
    <property type="entry name" value="Homeodomain-like_sf"/>
</dbReference>
<name>A0ABV7D4N6_9PROT</name>
<organism evidence="4 5">
    <name type="scientific">Kordiimonas pumila</name>
    <dbReference type="NCBI Taxonomy" id="2161677"/>
    <lineage>
        <taxon>Bacteria</taxon>
        <taxon>Pseudomonadati</taxon>
        <taxon>Pseudomonadota</taxon>
        <taxon>Alphaproteobacteria</taxon>
        <taxon>Kordiimonadales</taxon>
        <taxon>Kordiimonadaceae</taxon>
        <taxon>Kordiimonas</taxon>
    </lineage>
</organism>